<keyword evidence="1" id="KW-0547">Nucleotide-binding</keyword>
<comment type="caution">
    <text evidence="4">The sequence shown here is derived from an EMBL/GenBank/DDBJ whole genome shotgun (WGS) entry which is preliminary data.</text>
</comment>
<dbReference type="InterPro" id="IPR011990">
    <property type="entry name" value="TPR-like_helical_dom_sf"/>
</dbReference>
<feature type="domain" description="HTH luxR-type" evidence="3">
    <location>
        <begin position="778"/>
        <end position="842"/>
    </location>
</feature>
<accession>A0A918E358</accession>
<dbReference type="InterPro" id="IPR036388">
    <property type="entry name" value="WH-like_DNA-bd_sf"/>
</dbReference>
<dbReference type="SMART" id="SM00421">
    <property type="entry name" value="HTH_LUXR"/>
    <property type="match status" value="1"/>
</dbReference>
<keyword evidence="2" id="KW-0067">ATP-binding</keyword>
<protein>
    <submittedName>
        <fullName evidence="4">LuxR family transcriptional regulator</fullName>
    </submittedName>
</protein>
<dbReference type="GO" id="GO:0005737">
    <property type="term" value="C:cytoplasm"/>
    <property type="evidence" value="ECO:0007669"/>
    <property type="project" value="TreeGrafter"/>
</dbReference>
<dbReference type="GO" id="GO:0005524">
    <property type="term" value="F:ATP binding"/>
    <property type="evidence" value="ECO:0007669"/>
    <property type="project" value="UniProtKB-KW"/>
</dbReference>
<reference evidence="4" key="2">
    <citation type="submission" date="2020-09" db="EMBL/GenBank/DDBJ databases">
        <authorList>
            <person name="Sun Q."/>
            <person name="Zhou Y."/>
        </authorList>
    </citation>
    <scope>NUCLEOTIDE SEQUENCE</scope>
    <source>
        <strain evidence="4">CGMCC 4.7430</strain>
    </source>
</reference>
<proteinExistence type="predicted"/>
<dbReference type="PRINTS" id="PR00038">
    <property type="entry name" value="HTHLUXR"/>
</dbReference>
<dbReference type="Gene3D" id="1.25.40.10">
    <property type="entry name" value="Tetratricopeptide repeat domain"/>
    <property type="match status" value="1"/>
</dbReference>
<dbReference type="PROSITE" id="PS50043">
    <property type="entry name" value="HTH_LUXR_2"/>
    <property type="match status" value="1"/>
</dbReference>
<dbReference type="InterPro" id="IPR027417">
    <property type="entry name" value="P-loop_NTPase"/>
</dbReference>
<reference evidence="4" key="1">
    <citation type="journal article" date="2014" name="Int. J. Syst. Evol. Microbiol.">
        <title>Complete genome sequence of Corynebacterium casei LMG S-19264T (=DSM 44701T), isolated from a smear-ripened cheese.</title>
        <authorList>
            <consortium name="US DOE Joint Genome Institute (JGI-PGF)"/>
            <person name="Walter F."/>
            <person name="Albersmeier A."/>
            <person name="Kalinowski J."/>
            <person name="Ruckert C."/>
        </authorList>
    </citation>
    <scope>NUCLEOTIDE SEQUENCE</scope>
    <source>
        <strain evidence="4">CGMCC 4.7430</strain>
    </source>
</reference>
<keyword evidence="5" id="KW-1185">Reference proteome</keyword>
<gene>
    <name evidence="4" type="ORF">GCM10012278_02700</name>
</gene>
<dbReference type="SUPFAM" id="SSF52540">
    <property type="entry name" value="P-loop containing nucleoside triphosphate hydrolases"/>
    <property type="match status" value="1"/>
</dbReference>
<sequence>MPFDVMAQALTGLGVDDLLAGAPADTVAGWCYRVWQALRSWSGGPMLLVIDDLHWADADSLTLLAFLCRRLGASRVAVVAALRAWPPAALEVAHELQEGGFARTVELEPLGERSSAALLAHRAGRELPAETVRTVRAMCAGNPLLLDHAAGLLAGGTDLGRLEARTPDLARRELLVRRFVGATPEAMRCARAGSILGLCFDPGIAVELAGIDPEVGDDAVARLQRDRLLREAPDGRVEYVHPLFQQILYDEMPTATRLRLHARAFGLLARRGLQAEAAEHALRGNMAGDEHAITVLERVGRSALAVGATETAARYLTCAHRLAGDRADPGLGLIAGQALIAVGRATAAVEMFGSVSRQEVADVRVAAQAAWLSGRGSYLVGEHRRAEQELARAADLAAAQAPEIAVEALLDHATFRHLTEGVRALPLATRALECAADVGPALRRRAASARGYIAFLGADIAGLDQVTQAAREIEDDPAAQLTDVQGTWGALANHAYATKWAERFAECEQAFNLVIGAAERAGAINTLSFLYVARSELLIRVGRLLEARASVEQAWAIKDLAPMSERFIAVGQAWILLLSGDLEECERRCAQVEQSATGLSDVGTLIYVWYFRGRRALHEGDLVAACSLFDLLDETTERFGFREPCLVPWGRDAITAYIRTGRCESAARLVSRLEDVSERLPCVWPRIAAATGRALLADDRSTAEAEFSTALALHEDTDLPLEKVETQLLYGGWLRQNGQTARARPILAEAATTAAQAEAHWLVVRAHKELRLASGRRRTTDPRELTPAERQAAALAAQGLTNAQIAERLFITVRTVETHLSRVYRKLDMSRRDLILRPPSAFQD</sequence>
<dbReference type="EMBL" id="BMNK01000001">
    <property type="protein sequence ID" value="GGP00906.1"/>
    <property type="molecule type" value="Genomic_DNA"/>
</dbReference>
<dbReference type="PANTHER" id="PTHR16305">
    <property type="entry name" value="TESTICULAR SOLUBLE ADENYLYL CYCLASE"/>
    <property type="match status" value="1"/>
</dbReference>
<dbReference type="InterPro" id="IPR016032">
    <property type="entry name" value="Sig_transdc_resp-reg_C-effctor"/>
</dbReference>
<dbReference type="AlphaFoldDB" id="A0A918E358"/>
<dbReference type="GO" id="GO:0003677">
    <property type="term" value="F:DNA binding"/>
    <property type="evidence" value="ECO:0007669"/>
    <property type="project" value="InterPro"/>
</dbReference>
<name>A0A918E358_9ACTN</name>
<evidence type="ECO:0000259" key="3">
    <source>
        <dbReference type="PROSITE" id="PS50043"/>
    </source>
</evidence>
<dbReference type="Proteomes" id="UP000660745">
    <property type="component" value="Unassembled WGS sequence"/>
</dbReference>
<dbReference type="CDD" id="cd06170">
    <property type="entry name" value="LuxR_C_like"/>
    <property type="match status" value="1"/>
</dbReference>
<dbReference type="Gene3D" id="1.10.10.10">
    <property type="entry name" value="Winged helix-like DNA-binding domain superfamily/Winged helix DNA-binding domain"/>
    <property type="match status" value="1"/>
</dbReference>
<evidence type="ECO:0000313" key="4">
    <source>
        <dbReference type="EMBL" id="GGP00906.1"/>
    </source>
</evidence>
<evidence type="ECO:0000313" key="5">
    <source>
        <dbReference type="Proteomes" id="UP000660745"/>
    </source>
</evidence>
<dbReference type="PANTHER" id="PTHR16305:SF35">
    <property type="entry name" value="TRANSCRIPTIONAL ACTIVATOR DOMAIN"/>
    <property type="match status" value="1"/>
</dbReference>
<dbReference type="PROSITE" id="PS00622">
    <property type="entry name" value="HTH_LUXR_1"/>
    <property type="match status" value="1"/>
</dbReference>
<dbReference type="SUPFAM" id="SSF46894">
    <property type="entry name" value="C-terminal effector domain of the bipartite response regulators"/>
    <property type="match status" value="1"/>
</dbReference>
<dbReference type="Pfam" id="PF00196">
    <property type="entry name" value="GerE"/>
    <property type="match status" value="1"/>
</dbReference>
<organism evidence="4 5">
    <name type="scientific">Nonomuraea glycinis</name>
    <dbReference type="NCBI Taxonomy" id="2047744"/>
    <lineage>
        <taxon>Bacteria</taxon>
        <taxon>Bacillati</taxon>
        <taxon>Actinomycetota</taxon>
        <taxon>Actinomycetes</taxon>
        <taxon>Streptosporangiales</taxon>
        <taxon>Streptosporangiaceae</taxon>
        <taxon>Nonomuraea</taxon>
    </lineage>
</organism>
<evidence type="ECO:0000256" key="1">
    <source>
        <dbReference type="ARBA" id="ARBA00022741"/>
    </source>
</evidence>
<dbReference type="GO" id="GO:0004016">
    <property type="term" value="F:adenylate cyclase activity"/>
    <property type="evidence" value="ECO:0007669"/>
    <property type="project" value="TreeGrafter"/>
</dbReference>
<evidence type="ECO:0000256" key="2">
    <source>
        <dbReference type="ARBA" id="ARBA00022840"/>
    </source>
</evidence>
<dbReference type="GO" id="GO:0006355">
    <property type="term" value="P:regulation of DNA-templated transcription"/>
    <property type="evidence" value="ECO:0007669"/>
    <property type="project" value="InterPro"/>
</dbReference>
<dbReference type="InterPro" id="IPR000792">
    <property type="entry name" value="Tscrpt_reg_LuxR_C"/>
</dbReference>